<organism evidence="1 2">
    <name type="scientific">Cellulophaga phage phi14:2</name>
    <dbReference type="NCBI Taxonomy" id="1327990"/>
    <lineage>
        <taxon>Viruses</taxon>
        <taxon>Duplodnaviria</taxon>
        <taxon>Heunggongvirae</taxon>
        <taxon>Uroviricota</taxon>
        <taxon>Caudoviricetes</taxon>
        <taxon>Crassvirales</taxon>
        <taxon>Steigviridae</taxon>
        <taxon>Asinivirinae</taxon>
        <taxon>Akihdevirus</taxon>
        <taxon>Akihdevirus balticus</taxon>
    </lineage>
</organism>
<reference evidence="2" key="2">
    <citation type="submission" date="2013-03" db="EMBL/GenBank/DDBJ databases">
        <title>The Cellulophaga phages: a novel, diverse, and globally ubiquitous model system.</title>
        <authorList>
            <person name="Holmfeldt K."/>
            <person name="Solonenko N."/>
            <person name="Shah M."/>
            <person name="Corrier K."/>
            <person name="Riemann L."/>
            <person name="VerBerkmoes N.C."/>
            <person name="Sullivan M.B."/>
        </authorList>
    </citation>
    <scope>NUCLEOTIDE SEQUENCE [LARGE SCALE GENOMIC DNA]</scope>
</reference>
<dbReference type="Proteomes" id="UP000014725">
    <property type="component" value="Segment"/>
</dbReference>
<evidence type="ECO:0000313" key="2">
    <source>
        <dbReference type="Proteomes" id="UP000014725"/>
    </source>
</evidence>
<name>S0A3I7_9CAUD</name>
<gene>
    <name evidence="1" type="ORF">Phi14:2_gp109</name>
</gene>
<keyword evidence="2" id="KW-1185">Reference proteome</keyword>
<sequence>MKNETVANINTNFNGLIRKWVSFTHPFHKLAPQEQETLTALLIFYFKFKKTIKDEDVVWKMVFDYDTRAKMGVMINSKDYTLQNNLTKLRKKKVLKDNKVVPNFIPNIEPDCKNFKLIYNFTVKND</sequence>
<dbReference type="KEGG" id="vg:16797426"/>
<proteinExistence type="predicted"/>
<dbReference type="GeneID" id="16797426"/>
<reference evidence="1 2" key="1">
    <citation type="journal article" date="2013" name="Proc. Natl. Acad. Sci. U.S.A.">
        <title>Twelve previously unknown phage genera are ubiquitous in global oceans.</title>
        <authorList>
            <person name="Holmfeldt K."/>
            <person name="Solonenko N."/>
            <person name="Shah M."/>
            <person name="Corrier K."/>
            <person name="Riemann L."/>
            <person name="Verberkmoes N.C."/>
            <person name="Sullivan M.B."/>
        </authorList>
    </citation>
    <scope>NUCLEOTIDE SEQUENCE [LARGE SCALE GENOMIC DNA]</scope>
    <source>
        <strain evidence="1">Phi14:2</strain>
    </source>
</reference>
<evidence type="ECO:0000313" key="1">
    <source>
        <dbReference type="EMBL" id="AGO48987.1"/>
    </source>
</evidence>
<protein>
    <submittedName>
        <fullName evidence="1">Uncharacterized protein</fullName>
    </submittedName>
</protein>
<dbReference type="EMBL" id="KC821624">
    <property type="protein sequence ID" value="AGO48987.1"/>
    <property type="molecule type" value="Genomic_DNA"/>
</dbReference>
<accession>S0A3I7</accession>